<dbReference type="EMBL" id="VNKQ01000003">
    <property type="protein sequence ID" value="KAG0652306.1"/>
    <property type="molecule type" value="Genomic_DNA"/>
</dbReference>
<dbReference type="InterPro" id="IPR036705">
    <property type="entry name" value="Ribosyl_crysJ1_sf"/>
</dbReference>
<feature type="binding site" evidence="1">
    <location>
        <position position="62"/>
    </location>
    <ligand>
        <name>Mg(2+)</name>
        <dbReference type="ChEBI" id="CHEBI:18420"/>
        <label>1</label>
    </ligand>
</feature>
<keyword evidence="1" id="KW-0479">Metal-binding</keyword>
<comment type="caution">
    <text evidence="2">The sequence shown here is derived from an EMBL/GenBank/DDBJ whole genome shotgun (WGS) entry which is preliminary data.</text>
</comment>
<accession>A0A9P7B0L7</accession>
<dbReference type="AlphaFoldDB" id="A0A9P7B0L7"/>
<organism evidence="2 3">
    <name type="scientific">Hyphodiscus hymeniophilus</name>
    <dbReference type="NCBI Taxonomy" id="353542"/>
    <lineage>
        <taxon>Eukaryota</taxon>
        <taxon>Fungi</taxon>
        <taxon>Dikarya</taxon>
        <taxon>Ascomycota</taxon>
        <taxon>Pezizomycotina</taxon>
        <taxon>Leotiomycetes</taxon>
        <taxon>Helotiales</taxon>
        <taxon>Hyphodiscaceae</taxon>
        <taxon>Hyphodiscus</taxon>
    </lineage>
</organism>
<keyword evidence="3" id="KW-1185">Reference proteome</keyword>
<dbReference type="Pfam" id="PF03747">
    <property type="entry name" value="ADP_ribosyl_GH"/>
    <property type="match status" value="1"/>
</dbReference>
<feature type="binding site" evidence="1">
    <location>
        <position position="287"/>
    </location>
    <ligand>
        <name>Mg(2+)</name>
        <dbReference type="ChEBI" id="CHEBI:18420"/>
        <label>1</label>
    </ligand>
</feature>
<dbReference type="Gene3D" id="2.60.120.560">
    <property type="entry name" value="Exo-inulinase, domain 1"/>
    <property type="match status" value="1"/>
</dbReference>
<proteinExistence type="predicted"/>
<dbReference type="InterPro" id="IPR005502">
    <property type="entry name" value="Ribosyl_crysJ1"/>
</dbReference>
<evidence type="ECO:0008006" key="4">
    <source>
        <dbReference type="Google" id="ProtNLM"/>
    </source>
</evidence>
<dbReference type="Gene3D" id="2.60.120.260">
    <property type="entry name" value="Galactose-binding domain-like"/>
    <property type="match status" value="1"/>
</dbReference>
<reference evidence="2" key="1">
    <citation type="submission" date="2019-07" db="EMBL/GenBank/DDBJ databases">
        <title>Hyphodiscus hymeniophilus genome sequencing and assembly.</title>
        <authorList>
            <person name="Kramer G."/>
            <person name="Nodwell J."/>
        </authorList>
    </citation>
    <scope>NUCLEOTIDE SEQUENCE</scope>
    <source>
        <strain evidence="2">ATCC 34498</strain>
    </source>
</reference>
<evidence type="ECO:0000313" key="2">
    <source>
        <dbReference type="EMBL" id="KAG0652306.1"/>
    </source>
</evidence>
<name>A0A9P7B0L7_9HELO</name>
<dbReference type="OrthoDB" id="44736at2759"/>
<dbReference type="Gene3D" id="1.10.4080.10">
    <property type="entry name" value="ADP-ribosylation/Crystallin J1"/>
    <property type="match status" value="1"/>
</dbReference>
<feature type="binding site" evidence="1">
    <location>
        <position position="61"/>
    </location>
    <ligand>
        <name>Mg(2+)</name>
        <dbReference type="ChEBI" id="CHEBI:18420"/>
        <label>1</label>
    </ligand>
</feature>
<gene>
    <name evidence="2" type="ORF">D0Z07_1204</name>
</gene>
<feature type="binding site" evidence="1">
    <location>
        <position position="289"/>
    </location>
    <ligand>
        <name>Mg(2+)</name>
        <dbReference type="ChEBI" id="CHEBI:18420"/>
        <label>1</label>
    </ligand>
</feature>
<evidence type="ECO:0000256" key="1">
    <source>
        <dbReference type="PIRSR" id="PIRSR605502-1"/>
    </source>
</evidence>
<evidence type="ECO:0000313" key="3">
    <source>
        <dbReference type="Proteomes" id="UP000785200"/>
    </source>
</evidence>
<dbReference type="SUPFAM" id="SSF101478">
    <property type="entry name" value="ADP-ribosylglycohydrolase"/>
    <property type="match status" value="1"/>
</dbReference>
<comment type="cofactor">
    <cofactor evidence="1">
        <name>Mg(2+)</name>
        <dbReference type="ChEBI" id="CHEBI:18420"/>
    </cofactor>
    <text evidence="1">Binds 2 magnesium ions per subunit.</text>
</comment>
<feature type="binding site" evidence="1">
    <location>
        <position position="63"/>
    </location>
    <ligand>
        <name>Mg(2+)</name>
        <dbReference type="ChEBI" id="CHEBI:18420"/>
        <label>1</label>
    </ligand>
</feature>
<dbReference type="Proteomes" id="UP000785200">
    <property type="component" value="Unassembled WGS sequence"/>
</dbReference>
<dbReference type="GO" id="GO:0046872">
    <property type="term" value="F:metal ion binding"/>
    <property type="evidence" value="ECO:0007669"/>
    <property type="project" value="UniProtKB-KW"/>
</dbReference>
<sequence length="722" mass="77996">MTVATLPNDYLERVYAGVLGKLIGVYVGRPFEGWSYQRILQELGPIHYYVHEQVNSPLVVTDDDVSGTFTFVRALEEHGVTANLSAEEIGKTWLNNTVEKKSIFWWGGRGVSTEHTAYLNLKQGIKAPASGSIKTNGKSVAEQIGAQIFIDAWAMVAPGNPSLAVKLAEAAGSVSHDGDSVHAAKLWAAMEAEAFVSKDVNHLLDTGLKYVPADSLVTTLVNDIRGWAKIDQDWEKTRQRIEEKYGYDKFSGACHVIPNHGLMISALIYAGHDFHSAMHIINTCGWDTDCNSGNVGCLVAIMNGLAAFEDGPDWRGPLADRALISSADGGYSLNNASRITYDLMNVGRKLAGEAALHSPKNGAQFHFTLPGSVQGFIASRNDLLPSLVKVEQAIDSENRPGLAIQVHGLTNAVKPVEVLTQTFTPPEIVDMKTYDLMAAPLISPGQTVTAILRADNGNNAPAIANLRLKHYNAADTLSTVDGPSTTLSPGQEETLTWKIPDAFDSQPIQQIGLAISSAKGLVNGTVWLDSLSYSGTPHMTLKRPSAAQSDPFQAAKAGVPCDFWRRAYIDSLSEFHTKFPKASFLLAQDRDEGILITGTREWIDYKVTVPRFMINLGTAGLAVRVQGLNRYYALVFNPDGKSVALVKAKDESRTELASGNFDWKLDVPYTITVSVEGDKITGFIAGKKVIESQDGDYTGGGIGAIVLDGSVAVDQFDVAPLT</sequence>
<protein>
    <recommendedName>
        <fullName evidence="4">ADP-ribosylglycohydrolase</fullName>
    </recommendedName>
</protein>
<keyword evidence="1" id="KW-0460">Magnesium</keyword>